<evidence type="ECO:0000256" key="1">
    <source>
        <dbReference type="SAM" id="MobiDB-lite"/>
    </source>
</evidence>
<feature type="region of interest" description="Disordered" evidence="1">
    <location>
        <begin position="62"/>
        <end position="116"/>
    </location>
</feature>
<keyword evidence="2" id="KW-0812">Transmembrane</keyword>
<name>C9ZNW5_TRYB9</name>
<accession>C9ZNW5</accession>
<feature type="region of interest" description="Disordered" evidence="1">
    <location>
        <begin position="1"/>
        <end position="34"/>
    </location>
</feature>
<dbReference type="KEGG" id="tbg:TbgDal_V2310"/>
<protein>
    <submittedName>
        <fullName evidence="3">Uncharacterized protein</fullName>
    </submittedName>
</protein>
<feature type="compositionally biased region" description="Basic residues" evidence="1">
    <location>
        <begin position="62"/>
        <end position="79"/>
    </location>
</feature>
<dbReference type="Proteomes" id="UP000002316">
    <property type="component" value="Chromosome 5"/>
</dbReference>
<keyword evidence="2" id="KW-0472">Membrane</keyword>
<feature type="compositionally biased region" description="Polar residues" evidence="1">
    <location>
        <begin position="80"/>
        <end position="90"/>
    </location>
</feature>
<dbReference type="GeneID" id="23861217"/>
<dbReference type="EMBL" id="FN554968">
    <property type="protein sequence ID" value="CBH11093.1"/>
    <property type="molecule type" value="Genomic_DNA"/>
</dbReference>
<gene>
    <name evidence="3" type="ORF">TbgDal_V2310</name>
</gene>
<dbReference type="RefSeq" id="XP_011773380.1">
    <property type="nucleotide sequence ID" value="XM_011775078.1"/>
</dbReference>
<organism evidence="3 4">
    <name type="scientific">Trypanosoma brucei gambiense (strain MHOM/CI/86/DAL972)</name>
    <dbReference type="NCBI Taxonomy" id="679716"/>
    <lineage>
        <taxon>Eukaryota</taxon>
        <taxon>Discoba</taxon>
        <taxon>Euglenozoa</taxon>
        <taxon>Kinetoplastea</taxon>
        <taxon>Metakinetoplastina</taxon>
        <taxon>Trypanosomatida</taxon>
        <taxon>Trypanosomatidae</taxon>
        <taxon>Trypanosoma</taxon>
    </lineage>
</organism>
<dbReference type="AlphaFoldDB" id="C9ZNW5"/>
<feature type="transmembrane region" description="Helical" evidence="2">
    <location>
        <begin position="37"/>
        <end position="56"/>
    </location>
</feature>
<evidence type="ECO:0000256" key="2">
    <source>
        <dbReference type="SAM" id="Phobius"/>
    </source>
</evidence>
<proteinExistence type="predicted"/>
<reference evidence="4" key="1">
    <citation type="journal article" date="2010" name="PLoS Negl. Trop. Dis.">
        <title>The genome sequence of Trypanosoma brucei gambiense, causative agent of chronic human african trypanosomiasis.</title>
        <authorList>
            <person name="Jackson A.P."/>
            <person name="Sanders M."/>
            <person name="Berry A."/>
            <person name="McQuillan J."/>
            <person name="Aslett M.A."/>
            <person name="Quail M.A."/>
            <person name="Chukualim B."/>
            <person name="Capewell P."/>
            <person name="MacLeod A."/>
            <person name="Melville S.E."/>
            <person name="Gibson W."/>
            <person name="Barry J.D."/>
            <person name="Berriman M."/>
            <person name="Hertz-Fowler C."/>
        </authorList>
    </citation>
    <scope>NUCLEOTIDE SEQUENCE [LARGE SCALE GENOMIC DNA]</scope>
    <source>
        <strain evidence="4">MHOM/CI/86/DAL972</strain>
    </source>
</reference>
<feature type="compositionally biased region" description="Basic residues" evidence="1">
    <location>
        <begin position="22"/>
        <end position="34"/>
    </location>
</feature>
<feature type="compositionally biased region" description="Basic and acidic residues" evidence="1">
    <location>
        <begin position="99"/>
        <end position="108"/>
    </location>
</feature>
<keyword evidence="2" id="KW-1133">Transmembrane helix</keyword>
<evidence type="ECO:0000313" key="4">
    <source>
        <dbReference type="Proteomes" id="UP000002316"/>
    </source>
</evidence>
<sequence length="116" mass="13456">MKKGKCMRNKMISPRRSSPLHSHSHSRTTHTHTHTHTHIIIIIIIVIVIVITLQATQSTQAHKMKNMGKPMGRMRKKHTFQSSPQQSATCSKKKKLKNREHQTIPKKQEHTKKKTQ</sequence>
<evidence type="ECO:0000313" key="3">
    <source>
        <dbReference type="EMBL" id="CBH11093.1"/>
    </source>
</evidence>